<dbReference type="PANTHER" id="PTHR22943">
    <property type="entry name" value="7-TRANSMEMBRANE DOMAIN RECEPTOR C.ELEGANS"/>
    <property type="match status" value="1"/>
</dbReference>
<name>A0A6A5GLS4_CAERE</name>
<dbReference type="CTD" id="9803926"/>
<evidence type="ECO:0000256" key="9">
    <source>
        <dbReference type="ARBA" id="ARBA00023136"/>
    </source>
</evidence>
<feature type="transmembrane region" description="Helical" evidence="19">
    <location>
        <begin position="91"/>
        <end position="110"/>
    </location>
</feature>
<evidence type="ECO:0000256" key="3">
    <source>
        <dbReference type="ARBA" id="ARBA00022500"/>
    </source>
</evidence>
<accession>A0A6A5GLS4</accession>
<evidence type="ECO:0000256" key="2">
    <source>
        <dbReference type="ARBA" id="ARBA00022475"/>
    </source>
</evidence>
<keyword evidence="11" id="KW-0325">Glycoprotein</keyword>
<dbReference type="GeneID" id="9803926"/>
<dbReference type="KEGG" id="crq:GCK72_021798"/>
<comment type="subcellular location">
    <subcellularLocation>
        <location evidence="1">Cell projection</location>
        <location evidence="1">Cilium membrane</location>
        <topology evidence="1">Multi-pass membrane protein</topology>
    </subcellularLocation>
</comment>
<dbReference type="Proteomes" id="UP000483820">
    <property type="component" value="Chromosome V"/>
</dbReference>
<comment type="similarity">
    <text evidence="14">Belongs to the nematode receptor-like protein str family.</text>
</comment>
<dbReference type="Pfam" id="PF10326">
    <property type="entry name" value="7TM_GPCR_Str"/>
    <property type="match status" value="1"/>
</dbReference>
<proteinExistence type="inferred from homology"/>
<dbReference type="FunFam" id="1.20.1070.10:FF:000128">
    <property type="entry name" value="Seven TM Receptor"/>
    <property type="match status" value="1"/>
</dbReference>
<dbReference type="AlphaFoldDB" id="A0A6A5GLS4"/>
<comment type="subunit">
    <text evidence="15">Interacts with odr-4.</text>
</comment>
<keyword evidence="7 19" id="KW-1133">Transmembrane helix</keyword>
<keyword evidence="2" id="KW-1003">Cell membrane</keyword>
<dbReference type="GO" id="GO:0042048">
    <property type="term" value="P:olfactory behavior"/>
    <property type="evidence" value="ECO:0007669"/>
    <property type="project" value="TreeGrafter"/>
</dbReference>
<keyword evidence="5 19" id="KW-0812">Transmembrane</keyword>
<keyword evidence="8" id="KW-0969">Cilium</keyword>
<reference evidence="20 21" key="1">
    <citation type="submission" date="2019-12" db="EMBL/GenBank/DDBJ databases">
        <title>Chromosome-level assembly of the Caenorhabditis remanei genome.</title>
        <authorList>
            <person name="Teterina A.A."/>
            <person name="Willis J.H."/>
            <person name="Phillips P.C."/>
        </authorList>
    </citation>
    <scope>NUCLEOTIDE SEQUENCE [LARGE SCALE GENOMIC DNA]</scope>
    <source>
        <strain evidence="20 21">PX506</strain>
        <tissue evidence="20">Whole organism</tissue>
    </source>
</reference>
<evidence type="ECO:0000256" key="19">
    <source>
        <dbReference type="SAM" id="Phobius"/>
    </source>
</evidence>
<dbReference type="RefSeq" id="XP_053583410.1">
    <property type="nucleotide sequence ID" value="XM_053734497.1"/>
</dbReference>
<evidence type="ECO:0000256" key="6">
    <source>
        <dbReference type="ARBA" id="ARBA00022725"/>
    </source>
</evidence>
<evidence type="ECO:0000256" key="17">
    <source>
        <dbReference type="ARBA" id="ARBA00078653"/>
    </source>
</evidence>
<feature type="transmembrane region" description="Helical" evidence="19">
    <location>
        <begin position="39"/>
        <end position="56"/>
    </location>
</feature>
<evidence type="ECO:0000256" key="4">
    <source>
        <dbReference type="ARBA" id="ARBA00022606"/>
    </source>
</evidence>
<sequence length="361" mass="41923">MKISIQQVSTYAGFCLSVLINNILMYMIRKKTTKQLGSYVYLMLSFSIFELVFSTVDVLNQPMILVNNGEFLFFSTNPLHLPKTVAKHFNMVNFACSGIIISLLAIHFFYRYMAVCNNQNWLRQFEMPKFFIWIAIFVIFGLEWYFATLFLGNTSDSVCEVDMDDLIDFYSVDPDVTVFIGIKYHVSTAFETTFCGKSIVLAIILLKIVLISCAIVTYCGYHTWREITIKKRAVSRRTLDMQKQFFRALVVQTLIPVLLLYLPLATMLLAPILMANLHKIDFIIQFAFVFYPILDPIAVLVIVRDYRRTIKNFVEEQVWRRSLRMLKCLLPWLVSERSVRSPLPSVNVHVPNTPVVPRFIY</sequence>
<evidence type="ECO:0000256" key="13">
    <source>
        <dbReference type="ARBA" id="ARBA00054965"/>
    </source>
</evidence>
<evidence type="ECO:0000256" key="18">
    <source>
        <dbReference type="ARBA" id="ARBA00082489"/>
    </source>
</evidence>
<evidence type="ECO:0000256" key="12">
    <source>
        <dbReference type="ARBA" id="ARBA00023273"/>
    </source>
</evidence>
<keyword evidence="9 19" id="KW-0472">Membrane</keyword>
<evidence type="ECO:0000256" key="14">
    <source>
        <dbReference type="ARBA" id="ARBA00061678"/>
    </source>
</evidence>
<keyword evidence="3" id="KW-0145">Chemotaxis</keyword>
<feature type="transmembrane region" description="Helical" evidence="19">
    <location>
        <begin position="199"/>
        <end position="224"/>
    </location>
</feature>
<feature type="transmembrane region" description="Helical" evidence="19">
    <location>
        <begin position="245"/>
        <end position="270"/>
    </location>
</feature>
<evidence type="ECO:0000256" key="8">
    <source>
        <dbReference type="ARBA" id="ARBA00023069"/>
    </source>
</evidence>
<keyword evidence="6" id="KW-0552">Olfaction</keyword>
<gene>
    <name evidence="20" type="ORF">GCK72_021798</name>
</gene>
<keyword evidence="4" id="KW-0716">Sensory transduction</keyword>
<dbReference type="SUPFAM" id="SSF81321">
    <property type="entry name" value="Family A G protein-coupled receptor-like"/>
    <property type="match status" value="1"/>
</dbReference>
<protein>
    <recommendedName>
        <fullName evidence="16">Serpentine receptor class r-10</fullName>
    </recommendedName>
    <alternativeName>
        <fullName evidence="17">Odorant response abnormal protein 10</fullName>
    </alternativeName>
    <alternativeName>
        <fullName evidence="18">Olfactory receptor 10</fullName>
    </alternativeName>
</protein>
<evidence type="ECO:0000313" key="21">
    <source>
        <dbReference type="Proteomes" id="UP000483820"/>
    </source>
</evidence>
<evidence type="ECO:0000256" key="5">
    <source>
        <dbReference type="ARBA" id="ARBA00022692"/>
    </source>
</evidence>
<dbReference type="PANTHER" id="PTHR22943:SF248">
    <property type="entry name" value="SEVEN TM RECEPTOR"/>
    <property type="match status" value="1"/>
</dbReference>
<feature type="transmembrane region" description="Helical" evidence="19">
    <location>
        <begin position="282"/>
        <end position="303"/>
    </location>
</feature>
<comment type="function">
    <text evidence="13">An odorant receptor which affects chemotaxis to the volatile odorant diacetyl. Specifies AWA neuronal cell fate via the odr-7 pathway.</text>
</comment>
<feature type="transmembrane region" description="Helical" evidence="19">
    <location>
        <begin position="130"/>
        <end position="147"/>
    </location>
</feature>
<evidence type="ECO:0000256" key="15">
    <source>
        <dbReference type="ARBA" id="ARBA00064300"/>
    </source>
</evidence>
<keyword evidence="10" id="KW-0675">Receptor</keyword>
<evidence type="ECO:0000256" key="16">
    <source>
        <dbReference type="ARBA" id="ARBA00067967"/>
    </source>
</evidence>
<evidence type="ECO:0000256" key="10">
    <source>
        <dbReference type="ARBA" id="ARBA00023170"/>
    </source>
</evidence>
<comment type="caution">
    <text evidence="20">The sequence shown here is derived from an EMBL/GenBank/DDBJ whole genome shotgun (WGS) entry which is preliminary data.</text>
</comment>
<feature type="transmembrane region" description="Helical" evidence="19">
    <location>
        <begin position="6"/>
        <end position="27"/>
    </location>
</feature>
<dbReference type="Gene3D" id="1.20.1070.10">
    <property type="entry name" value="Rhodopsin 7-helix transmembrane proteins"/>
    <property type="match status" value="1"/>
</dbReference>
<evidence type="ECO:0000256" key="7">
    <source>
        <dbReference type="ARBA" id="ARBA00022989"/>
    </source>
</evidence>
<evidence type="ECO:0000256" key="11">
    <source>
        <dbReference type="ARBA" id="ARBA00023180"/>
    </source>
</evidence>
<keyword evidence="12" id="KW-0966">Cell projection</keyword>
<organism evidence="20 21">
    <name type="scientific">Caenorhabditis remanei</name>
    <name type="common">Caenorhabditis vulgaris</name>
    <dbReference type="NCBI Taxonomy" id="31234"/>
    <lineage>
        <taxon>Eukaryota</taxon>
        <taxon>Metazoa</taxon>
        <taxon>Ecdysozoa</taxon>
        <taxon>Nematoda</taxon>
        <taxon>Chromadorea</taxon>
        <taxon>Rhabditida</taxon>
        <taxon>Rhabditina</taxon>
        <taxon>Rhabditomorpha</taxon>
        <taxon>Rhabditoidea</taxon>
        <taxon>Rhabditidae</taxon>
        <taxon>Peloderinae</taxon>
        <taxon>Caenorhabditis</taxon>
    </lineage>
</organism>
<evidence type="ECO:0000313" key="20">
    <source>
        <dbReference type="EMBL" id="KAF1755229.1"/>
    </source>
</evidence>
<dbReference type="GO" id="GO:0038022">
    <property type="term" value="F:G protein-coupled olfactory receptor activity"/>
    <property type="evidence" value="ECO:0007669"/>
    <property type="project" value="TreeGrafter"/>
</dbReference>
<dbReference type="GO" id="GO:0060170">
    <property type="term" value="C:ciliary membrane"/>
    <property type="evidence" value="ECO:0007669"/>
    <property type="project" value="UniProtKB-SubCell"/>
</dbReference>
<dbReference type="EMBL" id="WUAV01000005">
    <property type="protein sequence ID" value="KAF1755229.1"/>
    <property type="molecule type" value="Genomic_DNA"/>
</dbReference>
<evidence type="ECO:0000256" key="1">
    <source>
        <dbReference type="ARBA" id="ARBA00004272"/>
    </source>
</evidence>
<dbReference type="GO" id="GO:0006935">
    <property type="term" value="P:chemotaxis"/>
    <property type="evidence" value="ECO:0007669"/>
    <property type="project" value="UniProtKB-KW"/>
</dbReference>
<dbReference type="InterPro" id="IPR019428">
    <property type="entry name" value="7TM_GPCR_serpentine_rcpt_Str"/>
</dbReference>